<feature type="transmembrane region" description="Helical" evidence="7">
    <location>
        <begin position="257"/>
        <end position="274"/>
    </location>
</feature>
<name>A0AAW0I7E4_MYOGA</name>
<evidence type="ECO:0000256" key="1">
    <source>
        <dbReference type="ARBA" id="ARBA00004141"/>
    </source>
</evidence>
<evidence type="ECO:0000256" key="4">
    <source>
        <dbReference type="ARBA" id="ARBA00023136"/>
    </source>
</evidence>
<feature type="non-terminal residue" evidence="9">
    <location>
        <position position="280"/>
    </location>
</feature>
<dbReference type="SMART" id="SM00303">
    <property type="entry name" value="GPS"/>
    <property type="match status" value="1"/>
</dbReference>
<dbReference type="Pfam" id="PF00002">
    <property type="entry name" value="7tm_2"/>
    <property type="match status" value="1"/>
</dbReference>
<sequence>MIDVFDKFNFTGAQVPRFESVREEFPRELESSVSFPADTFKPPEIKESPTVRLGNRRAAPQTPQPEPKVERETSFSRQRRHPDEPGQFAVALVIIYRTLGQLLPEHYDPDHRSLRLPNRPVINTPVVSAMVYSEGTPLPSSLQRPVSVKFALLETEERSKPVCVFWNHSLDIGGTGGWSAKGCELLSRNRTHVTCQCSHSTSCAVLMDISRREHGEVLPLKIITYAALSLSLVALLVAFVLLSLVRTLRSNLHSIHKNLIGALFFSQLIFLVGINQTENP</sequence>
<dbReference type="Pfam" id="PF01825">
    <property type="entry name" value="GPS"/>
    <property type="match status" value="1"/>
</dbReference>
<comment type="caution">
    <text evidence="9">The sequence shown here is derived from an EMBL/GenBank/DDBJ whole genome shotgun (WGS) entry which is preliminary data.</text>
</comment>
<keyword evidence="5" id="KW-1015">Disulfide bond</keyword>
<dbReference type="GO" id="GO:0005886">
    <property type="term" value="C:plasma membrane"/>
    <property type="evidence" value="ECO:0007669"/>
    <property type="project" value="TreeGrafter"/>
</dbReference>
<dbReference type="InterPro" id="IPR000832">
    <property type="entry name" value="GPCR_2_secretin-like"/>
</dbReference>
<dbReference type="InterPro" id="IPR000203">
    <property type="entry name" value="GPS"/>
</dbReference>
<evidence type="ECO:0000313" key="10">
    <source>
        <dbReference type="Proteomes" id="UP001488838"/>
    </source>
</evidence>
<dbReference type="Gene3D" id="1.20.1070.10">
    <property type="entry name" value="Rhodopsin 7-helix transmembrane proteins"/>
    <property type="match status" value="1"/>
</dbReference>
<accession>A0AAW0I7E4</accession>
<evidence type="ECO:0000256" key="3">
    <source>
        <dbReference type="ARBA" id="ARBA00022989"/>
    </source>
</evidence>
<evidence type="ECO:0000259" key="8">
    <source>
        <dbReference type="PROSITE" id="PS50221"/>
    </source>
</evidence>
<feature type="transmembrane region" description="Helical" evidence="7">
    <location>
        <begin position="222"/>
        <end position="245"/>
    </location>
</feature>
<feature type="domain" description="GAIN-B" evidence="8">
    <location>
        <begin position="49"/>
        <end position="213"/>
    </location>
</feature>
<dbReference type="Gene3D" id="2.60.220.50">
    <property type="match status" value="1"/>
</dbReference>
<dbReference type="GO" id="GO:0004930">
    <property type="term" value="F:G protein-coupled receptor activity"/>
    <property type="evidence" value="ECO:0007669"/>
    <property type="project" value="InterPro"/>
</dbReference>
<reference evidence="9 10" key="1">
    <citation type="journal article" date="2023" name="bioRxiv">
        <title>Conserved and derived expression patterns and positive selection on dental genes reveal complex evolutionary context of ever-growing rodent molars.</title>
        <authorList>
            <person name="Calamari Z.T."/>
            <person name="Song A."/>
            <person name="Cohen E."/>
            <person name="Akter M."/>
            <person name="Roy R.D."/>
            <person name="Hallikas O."/>
            <person name="Christensen M.M."/>
            <person name="Li P."/>
            <person name="Marangoni P."/>
            <person name="Jernvall J."/>
            <person name="Klein O.D."/>
        </authorList>
    </citation>
    <scope>NUCLEOTIDE SEQUENCE [LARGE SCALE GENOMIC DNA]</scope>
    <source>
        <strain evidence="9">V071</strain>
    </source>
</reference>
<dbReference type="InterPro" id="IPR057244">
    <property type="entry name" value="GAIN_B"/>
</dbReference>
<keyword evidence="2 7" id="KW-0812">Transmembrane</keyword>
<dbReference type="GO" id="GO:0007189">
    <property type="term" value="P:adenylate cyclase-activating G protein-coupled receptor signaling pathway"/>
    <property type="evidence" value="ECO:0007669"/>
    <property type="project" value="TreeGrafter"/>
</dbReference>
<dbReference type="Proteomes" id="UP001488838">
    <property type="component" value="Unassembled WGS sequence"/>
</dbReference>
<keyword evidence="10" id="KW-1185">Reference proteome</keyword>
<evidence type="ECO:0000256" key="2">
    <source>
        <dbReference type="ARBA" id="ARBA00022692"/>
    </source>
</evidence>
<dbReference type="PANTHER" id="PTHR12011">
    <property type="entry name" value="ADHESION G-PROTEIN COUPLED RECEPTOR"/>
    <property type="match status" value="1"/>
</dbReference>
<organism evidence="9 10">
    <name type="scientific">Myodes glareolus</name>
    <name type="common">Bank vole</name>
    <name type="synonym">Clethrionomys glareolus</name>
    <dbReference type="NCBI Taxonomy" id="447135"/>
    <lineage>
        <taxon>Eukaryota</taxon>
        <taxon>Metazoa</taxon>
        <taxon>Chordata</taxon>
        <taxon>Craniata</taxon>
        <taxon>Vertebrata</taxon>
        <taxon>Euteleostomi</taxon>
        <taxon>Mammalia</taxon>
        <taxon>Eutheria</taxon>
        <taxon>Euarchontoglires</taxon>
        <taxon>Glires</taxon>
        <taxon>Rodentia</taxon>
        <taxon>Myomorpha</taxon>
        <taxon>Muroidea</taxon>
        <taxon>Cricetidae</taxon>
        <taxon>Arvicolinae</taxon>
        <taxon>Myodes</taxon>
    </lineage>
</organism>
<keyword evidence="3 7" id="KW-1133">Transmembrane helix</keyword>
<dbReference type="PROSITE" id="PS50221">
    <property type="entry name" value="GAIN_B"/>
    <property type="match status" value="1"/>
</dbReference>
<evidence type="ECO:0000313" key="9">
    <source>
        <dbReference type="EMBL" id="KAK7810028.1"/>
    </source>
</evidence>
<keyword evidence="4 7" id="KW-0472">Membrane</keyword>
<feature type="region of interest" description="Disordered" evidence="6">
    <location>
        <begin position="27"/>
        <end position="82"/>
    </location>
</feature>
<evidence type="ECO:0000256" key="7">
    <source>
        <dbReference type="SAM" id="Phobius"/>
    </source>
</evidence>
<dbReference type="InterPro" id="IPR046338">
    <property type="entry name" value="GAIN_dom_sf"/>
</dbReference>
<gene>
    <name evidence="9" type="ORF">U0070_006227</name>
</gene>
<evidence type="ECO:0000256" key="6">
    <source>
        <dbReference type="SAM" id="MobiDB-lite"/>
    </source>
</evidence>
<protein>
    <recommendedName>
        <fullName evidence="8">GAIN-B domain-containing protein</fullName>
    </recommendedName>
</protein>
<evidence type="ECO:0000256" key="5">
    <source>
        <dbReference type="ARBA" id="ARBA00023157"/>
    </source>
</evidence>
<dbReference type="AlphaFoldDB" id="A0AAW0I7E4"/>
<comment type="subcellular location">
    <subcellularLocation>
        <location evidence="1">Membrane</location>
        <topology evidence="1">Multi-pass membrane protein</topology>
    </subcellularLocation>
</comment>
<dbReference type="PANTHER" id="PTHR12011:SF471">
    <property type="entry name" value="G-PROTEIN COUPLED RECEPTORS FAMILY 2 PROFILE 2 DOMAIN-CONTAINING PROTEIN"/>
    <property type="match status" value="1"/>
</dbReference>
<dbReference type="EMBL" id="JBBHLL010000206">
    <property type="protein sequence ID" value="KAK7810028.1"/>
    <property type="molecule type" value="Genomic_DNA"/>
</dbReference>
<proteinExistence type="predicted"/>